<evidence type="ECO:0000256" key="16">
    <source>
        <dbReference type="SAM" id="MobiDB-lite"/>
    </source>
</evidence>
<reference evidence="20 21" key="1">
    <citation type="submission" date="2024-05" db="EMBL/GenBank/DDBJ databases">
        <authorList>
            <person name="Wallberg A."/>
        </authorList>
    </citation>
    <scope>NUCLEOTIDE SEQUENCE [LARGE SCALE GENOMIC DNA]</scope>
</reference>
<feature type="domain" description="EGF-like" evidence="19">
    <location>
        <begin position="2006"/>
        <end position="2042"/>
    </location>
</feature>
<dbReference type="FunFam" id="2.10.25.10:FF:000472">
    <property type="entry name" value="Uncharacterized protein, isoform A"/>
    <property type="match status" value="3"/>
</dbReference>
<feature type="disulfide bond" evidence="15">
    <location>
        <begin position="1120"/>
        <end position="1130"/>
    </location>
</feature>
<feature type="disulfide bond" evidence="15">
    <location>
        <begin position="802"/>
        <end position="811"/>
    </location>
</feature>
<comment type="caution">
    <text evidence="15">Lacks conserved residue(s) required for the propagation of feature annotation.</text>
</comment>
<dbReference type="GO" id="GO:0007154">
    <property type="term" value="P:cell communication"/>
    <property type="evidence" value="ECO:0007669"/>
    <property type="project" value="UniProtKB-ARBA"/>
</dbReference>
<feature type="non-terminal residue" evidence="20">
    <location>
        <position position="2325"/>
    </location>
</feature>
<dbReference type="InterPro" id="IPR051022">
    <property type="entry name" value="Notch_Cell-Fate_Det"/>
</dbReference>
<keyword evidence="8" id="KW-0106">Calcium</keyword>
<dbReference type="FunFam" id="2.10.25.10:FF:000039">
    <property type="entry name" value="Crumbs cell polarity complex component 1"/>
    <property type="match status" value="1"/>
</dbReference>
<keyword evidence="4 15" id="KW-0245">EGF-like domain</keyword>
<feature type="domain" description="EGF-like" evidence="19">
    <location>
        <begin position="1403"/>
        <end position="1439"/>
    </location>
</feature>
<feature type="domain" description="EGF-like" evidence="19">
    <location>
        <begin position="391"/>
        <end position="428"/>
    </location>
</feature>
<feature type="region of interest" description="Disordered" evidence="16">
    <location>
        <begin position="29"/>
        <end position="85"/>
    </location>
</feature>
<dbReference type="InterPro" id="IPR013032">
    <property type="entry name" value="EGF-like_CS"/>
</dbReference>
<feature type="disulfide bond" evidence="15">
    <location>
        <begin position="2100"/>
        <end position="2117"/>
    </location>
</feature>
<dbReference type="PROSITE" id="PS01186">
    <property type="entry name" value="EGF_2"/>
    <property type="match status" value="25"/>
</dbReference>
<keyword evidence="11 15" id="KW-1015">Disulfide bond</keyword>
<feature type="domain" description="EGF-like" evidence="19">
    <location>
        <begin position="1659"/>
        <end position="1695"/>
    </location>
</feature>
<evidence type="ECO:0000256" key="1">
    <source>
        <dbReference type="ARBA" id="ARBA00004247"/>
    </source>
</evidence>
<feature type="disulfide bond" evidence="15">
    <location>
        <begin position="333"/>
        <end position="342"/>
    </location>
</feature>
<dbReference type="InterPro" id="IPR001881">
    <property type="entry name" value="EGF-like_Ca-bd_dom"/>
</dbReference>
<feature type="disulfide bond" evidence="15">
    <location>
        <begin position="685"/>
        <end position="694"/>
    </location>
</feature>
<dbReference type="GO" id="GO:0016324">
    <property type="term" value="C:apical plasma membrane"/>
    <property type="evidence" value="ECO:0007669"/>
    <property type="project" value="UniProtKB-SubCell"/>
</dbReference>
<dbReference type="InterPro" id="IPR013320">
    <property type="entry name" value="ConA-like_dom_sf"/>
</dbReference>
<dbReference type="Pfam" id="PF00008">
    <property type="entry name" value="EGF"/>
    <property type="match status" value="12"/>
</dbReference>
<proteinExistence type="inferred from homology"/>
<feature type="domain" description="EGF-like" evidence="19">
    <location>
        <begin position="303"/>
        <end position="343"/>
    </location>
</feature>
<keyword evidence="12" id="KW-0325">Glycoprotein</keyword>
<evidence type="ECO:0000256" key="10">
    <source>
        <dbReference type="ARBA" id="ARBA00023136"/>
    </source>
</evidence>
<protein>
    <recommendedName>
        <fullName evidence="22">Protein crumbs</fullName>
    </recommendedName>
</protein>
<dbReference type="GO" id="GO:0005509">
    <property type="term" value="F:calcium ion binding"/>
    <property type="evidence" value="ECO:0007669"/>
    <property type="project" value="InterPro"/>
</dbReference>
<feature type="domain" description="Laminin G" evidence="18">
    <location>
        <begin position="94"/>
        <end position="260"/>
    </location>
</feature>
<feature type="domain" description="EGF-like" evidence="19">
    <location>
        <begin position="1191"/>
        <end position="1232"/>
    </location>
</feature>
<dbReference type="InterPro" id="IPR018097">
    <property type="entry name" value="EGF_Ca-bd_CS"/>
</dbReference>
<dbReference type="PRINTS" id="PR01983">
    <property type="entry name" value="NOTCH"/>
</dbReference>
<evidence type="ECO:0000256" key="5">
    <source>
        <dbReference type="ARBA" id="ARBA00022692"/>
    </source>
</evidence>
<comment type="subcellular location">
    <subcellularLocation>
        <location evidence="1">Apical cell membrane</location>
        <topology evidence="1">Single-pass type I membrane protein</topology>
    </subcellularLocation>
    <subcellularLocation>
        <location evidence="2">Cell projection</location>
    </subcellularLocation>
</comment>
<feature type="domain" description="EGF-like" evidence="19">
    <location>
        <begin position="621"/>
        <end position="657"/>
    </location>
</feature>
<dbReference type="InterPro" id="IPR001791">
    <property type="entry name" value="Laminin_G"/>
</dbReference>
<dbReference type="Pfam" id="PF07645">
    <property type="entry name" value="EGF_CA"/>
    <property type="match status" value="3"/>
</dbReference>
<dbReference type="Pfam" id="PF12661">
    <property type="entry name" value="hEGF"/>
    <property type="match status" value="8"/>
</dbReference>
<keyword evidence="21" id="KW-1185">Reference proteome</keyword>
<evidence type="ECO:0008006" key="22">
    <source>
        <dbReference type="Google" id="ProtNLM"/>
    </source>
</evidence>
<keyword evidence="10 17" id="KW-0472">Membrane</keyword>
<gene>
    <name evidence="20" type="ORF">MNOR_LOCUS31366</name>
</gene>
<dbReference type="Proteomes" id="UP001497623">
    <property type="component" value="Unassembled WGS sequence"/>
</dbReference>
<dbReference type="GO" id="GO:0023052">
    <property type="term" value="P:signaling"/>
    <property type="evidence" value="ECO:0007669"/>
    <property type="project" value="UniProtKB-ARBA"/>
</dbReference>
<evidence type="ECO:0000256" key="17">
    <source>
        <dbReference type="SAM" id="Phobius"/>
    </source>
</evidence>
<dbReference type="SUPFAM" id="SSF57196">
    <property type="entry name" value="EGF/Laminin"/>
    <property type="match status" value="19"/>
</dbReference>
<comment type="similarity">
    <text evidence="14">Belongs to the Crumbs protein family.</text>
</comment>
<dbReference type="PRINTS" id="PR00010">
    <property type="entry name" value="EGFBLOOD"/>
</dbReference>
<feature type="disulfide bond" evidence="15">
    <location>
        <begin position="314"/>
        <end position="331"/>
    </location>
</feature>
<feature type="disulfide bond" evidence="15">
    <location>
        <begin position="1179"/>
        <end position="1188"/>
    </location>
</feature>
<evidence type="ECO:0000259" key="18">
    <source>
        <dbReference type="PROSITE" id="PS50025"/>
    </source>
</evidence>
<evidence type="ECO:0000256" key="6">
    <source>
        <dbReference type="ARBA" id="ARBA00022729"/>
    </source>
</evidence>
<feature type="disulfide bond" evidence="15">
    <location>
        <begin position="2077"/>
        <end position="2086"/>
    </location>
</feature>
<feature type="disulfide bond" evidence="15">
    <location>
        <begin position="1046"/>
        <end position="1055"/>
    </location>
</feature>
<feature type="domain" description="EGF-like" evidence="19">
    <location>
        <begin position="905"/>
        <end position="941"/>
    </location>
</feature>
<evidence type="ECO:0000256" key="11">
    <source>
        <dbReference type="ARBA" id="ARBA00023157"/>
    </source>
</evidence>
<dbReference type="PROSITE" id="PS00022">
    <property type="entry name" value="EGF_1"/>
    <property type="match status" value="28"/>
</dbReference>
<dbReference type="InterPro" id="IPR009030">
    <property type="entry name" value="Growth_fac_rcpt_cys_sf"/>
</dbReference>
<feature type="disulfide bond" evidence="15">
    <location>
        <begin position="1956"/>
        <end position="1965"/>
    </location>
</feature>
<feature type="domain" description="EGF-like" evidence="19">
    <location>
        <begin position="1116"/>
        <end position="1151"/>
    </location>
</feature>
<keyword evidence="6" id="KW-0732">Signal</keyword>
<feature type="domain" description="EGF-like" evidence="19">
    <location>
        <begin position="2131"/>
        <end position="2167"/>
    </location>
</feature>
<feature type="disulfide bond" evidence="15">
    <location>
        <begin position="379"/>
        <end position="388"/>
    </location>
</feature>
<feature type="domain" description="EGF-like" evidence="19">
    <location>
        <begin position="545"/>
        <end position="581"/>
    </location>
</feature>
<dbReference type="EMBL" id="CAXKWB010040290">
    <property type="protein sequence ID" value="CAL4154580.1"/>
    <property type="molecule type" value="Genomic_DNA"/>
</dbReference>
<feature type="disulfide bond" evidence="15">
    <location>
        <begin position="571"/>
        <end position="580"/>
    </location>
</feature>
<dbReference type="GO" id="GO:0005911">
    <property type="term" value="C:cell-cell junction"/>
    <property type="evidence" value="ECO:0007669"/>
    <property type="project" value="UniProtKB-ARBA"/>
</dbReference>
<name>A0AAV2S238_MEGNR</name>
<feature type="disulfide bond" evidence="15">
    <location>
        <begin position="2032"/>
        <end position="2041"/>
    </location>
</feature>
<dbReference type="GO" id="GO:0007399">
    <property type="term" value="P:nervous system development"/>
    <property type="evidence" value="ECO:0007669"/>
    <property type="project" value="UniProtKB-ARBA"/>
</dbReference>
<feature type="domain" description="EGF-like" evidence="19">
    <location>
        <begin position="264"/>
        <end position="300"/>
    </location>
</feature>
<feature type="domain" description="Laminin G" evidence="18">
    <location>
        <begin position="1448"/>
        <end position="1663"/>
    </location>
</feature>
<dbReference type="PANTHER" id="PTHR24049">
    <property type="entry name" value="CRUMBS FAMILY MEMBER"/>
    <property type="match status" value="1"/>
</dbReference>
<dbReference type="Pfam" id="PF02210">
    <property type="entry name" value="Laminin_G_2"/>
    <property type="match status" value="3"/>
</dbReference>
<dbReference type="PROSITE" id="PS01187">
    <property type="entry name" value="EGF_CA"/>
    <property type="match status" value="10"/>
</dbReference>
<feature type="domain" description="EGF-like" evidence="19">
    <location>
        <begin position="814"/>
        <end position="850"/>
    </location>
</feature>
<feature type="domain" description="Laminin G" evidence="18">
    <location>
        <begin position="1722"/>
        <end position="1931"/>
    </location>
</feature>
<keyword evidence="9 17" id="KW-1133">Transmembrane helix</keyword>
<dbReference type="FunFam" id="2.10.25.10:FF:000143">
    <property type="entry name" value="Protein crumbs 1"/>
    <property type="match status" value="3"/>
</dbReference>
<dbReference type="Gene3D" id="2.10.25.10">
    <property type="entry name" value="Laminin"/>
    <property type="match status" value="32"/>
</dbReference>
<feature type="disulfide bond" evidence="15">
    <location>
        <begin position="1222"/>
        <end position="1231"/>
    </location>
</feature>
<feature type="disulfide bond" evidence="15">
    <location>
        <begin position="969"/>
        <end position="978"/>
    </location>
</feature>
<evidence type="ECO:0000256" key="15">
    <source>
        <dbReference type="PROSITE-ProRule" id="PRU00076"/>
    </source>
</evidence>
<feature type="disulfide bond" evidence="15">
    <location>
        <begin position="494"/>
        <end position="503"/>
    </location>
</feature>
<feature type="domain" description="Laminin G" evidence="18">
    <location>
        <begin position="1234"/>
        <end position="1401"/>
    </location>
</feature>
<feature type="disulfide bond" evidence="15">
    <location>
        <begin position="1685"/>
        <end position="1694"/>
    </location>
</feature>
<feature type="domain" description="EGF-like" evidence="19">
    <location>
        <begin position="981"/>
        <end position="1018"/>
    </location>
</feature>
<feature type="domain" description="EGF-like" evidence="19">
    <location>
        <begin position="1932"/>
        <end position="1966"/>
    </location>
</feature>
<feature type="disulfide bond" evidence="15">
    <location>
        <begin position="764"/>
        <end position="773"/>
    </location>
</feature>
<feature type="domain" description="EGF-like" evidence="19">
    <location>
        <begin position="697"/>
        <end position="733"/>
    </location>
</feature>
<dbReference type="FunFam" id="2.10.25.10:FF:000327">
    <property type="entry name" value="neurogenic locus notch homolog protein 4"/>
    <property type="match status" value="2"/>
</dbReference>
<feature type="domain" description="EGF-like" evidence="19">
    <location>
        <begin position="430"/>
        <end position="466"/>
    </location>
</feature>
<dbReference type="FunFam" id="2.10.25.10:FF:000247">
    <property type="entry name" value="Delta/notch like EGF repeat containing"/>
    <property type="match status" value="1"/>
</dbReference>
<feature type="disulfide bond" evidence="15">
    <location>
        <begin position="360"/>
        <end position="377"/>
    </location>
</feature>
<dbReference type="GO" id="GO:0032991">
    <property type="term" value="C:protein-containing complex"/>
    <property type="evidence" value="ECO:0007669"/>
    <property type="project" value="UniProtKB-ARBA"/>
</dbReference>
<feature type="disulfide bond" evidence="15">
    <location>
        <begin position="2197"/>
        <end position="2206"/>
    </location>
</feature>
<evidence type="ECO:0000256" key="12">
    <source>
        <dbReference type="ARBA" id="ARBA00023180"/>
    </source>
</evidence>
<keyword evidence="5 17" id="KW-0812">Transmembrane</keyword>
<feature type="disulfide bond" evidence="15">
    <location>
        <begin position="931"/>
        <end position="940"/>
    </location>
</feature>
<accession>A0AAV2S238</accession>
<evidence type="ECO:0000256" key="3">
    <source>
        <dbReference type="ARBA" id="ARBA00022475"/>
    </source>
</evidence>
<feature type="disulfide bond" evidence="15">
    <location>
        <begin position="1104"/>
        <end position="1113"/>
    </location>
</feature>
<dbReference type="FunFam" id="2.10.25.10:FF:000122">
    <property type="entry name" value="Protein crumbs homolog 2"/>
    <property type="match status" value="1"/>
</dbReference>
<feature type="domain" description="EGF-like" evidence="19">
    <location>
        <begin position="1968"/>
        <end position="2004"/>
    </location>
</feature>
<feature type="disulfide bond" evidence="15">
    <location>
        <begin position="456"/>
        <end position="465"/>
    </location>
</feature>
<dbReference type="FunFam" id="2.10.25.10:FF:000784">
    <property type="entry name" value="Uncharacterized protein"/>
    <property type="match status" value="1"/>
</dbReference>
<feature type="domain" description="EGF-like" evidence="19">
    <location>
        <begin position="468"/>
        <end position="504"/>
    </location>
</feature>
<feature type="domain" description="EGF-like" evidence="19">
    <location>
        <begin position="659"/>
        <end position="695"/>
    </location>
</feature>
<dbReference type="CDD" id="cd00110">
    <property type="entry name" value="LamG"/>
    <property type="match status" value="3"/>
</dbReference>
<dbReference type="InterPro" id="IPR049883">
    <property type="entry name" value="NOTCH1_EGF-like"/>
</dbReference>
<feature type="disulfide bond" evidence="15">
    <location>
        <begin position="1141"/>
        <end position="1150"/>
    </location>
</feature>
<evidence type="ECO:0000313" key="21">
    <source>
        <dbReference type="Proteomes" id="UP001497623"/>
    </source>
</evidence>
<dbReference type="PROSITE" id="PS50026">
    <property type="entry name" value="EGF_3"/>
    <property type="match status" value="33"/>
</dbReference>
<dbReference type="SUPFAM" id="SSF49899">
    <property type="entry name" value="Concanavalin A-like lectins/glucanases"/>
    <property type="match status" value="4"/>
</dbReference>
<feature type="domain" description="EGF-like" evidence="19">
    <location>
        <begin position="943"/>
        <end position="979"/>
    </location>
</feature>
<feature type="disulfide bond" evidence="15">
    <location>
        <begin position="647"/>
        <end position="656"/>
    </location>
</feature>
<evidence type="ECO:0000256" key="13">
    <source>
        <dbReference type="ARBA" id="ARBA00023273"/>
    </source>
</evidence>
<feature type="domain" description="EGF-like" evidence="19">
    <location>
        <begin position="776"/>
        <end position="812"/>
    </location>
</feature>
<feature type="domain" description="EGF-like" evidence="19">
    <location>
        <begin position="2089"/>
        <end position="2129"/>
    </location>
</feature>
<evidence type="ECO:0000256" key="14">
    <source>
        <dbReference type="ARBA" id="ARBA00060989"/>
    </source>
</evidence>
<evidence type="ECO:0000256" key="7">
    <source>
        <dbReference type="ARBA" id="ARBA00022737"/>
    </source>
</evidence>
<feature type="domain" description="EGF-like" evidence="19">
    <location>
        <begin position="1058"/>
        <end position="1114"/>
    </location>
</feature>
<dbReference type="GO" id="GO:0120025">
    <property type="term" value="C:plasma membrane bounded cell projection"/>
    <property type="evidence" value="ECO:0007669"/>
    <property type="project" value="UniProtKB-ARBA"/>
</dbReference>
<feature type="disulfide bond" evidence="15">
    <location>
        <begin position="2157"/>
        <end position="2166"/>
    </location>
</feature>
<dbReference type="SMART" id="SM00179">
    <property type="entry name" value="EGF_CA"/>
    <property type="match status" value="30"/>
</dbReference>
<dbReference type="GO" id="GO:0050877">
    <property type="term" value="P:nervous system process"/>
    <property type="evidence" value="ECO:0007669"/>
    <property type="project" value="UniProtKB-ARBA"/>
</dbReference>
<feature type="disulfide bond" evidence="15">
    <location>
        <begin position="893"/>
        <end position="902"/>
    </location>
</feature>
<dbReference type="PROSITE" id="PS00010">
    <property type="entry name" value="ASX_HYDROXYL"/>
    <property type="match status" value="24"/>
</dbReference>
<evidence type="ECO:0000256" key="4">
    <source>
        <dbReference type="ARBA" id="ARBA00022536"/>
    </source>
</evidence>
<feature type="domain" description="EGF-like" evidence="19">
    <location>
        <begin position="347"/>
        <end position="389"/>
    </location>
</feature>
<dbReference type="FunFam" id="2.10.25.10:FF:000123">
    <property type="entry name" value="Crumbs homolog 1 (Drosophila)"/>
    <property type="match status" value="2"/>
</dbReference>
<feature type="transmembrane region" description="Helical" evidence="17">
    <location>
        <begin position="2262"/>
        <end position="2285"/>
    </location>
</feature>
<dbReference type="FunFam" id="2.10.25.10:FF:000279">
    <property type="entry name" value="Neurogenic locus notch 1"/>
    <property type="match status" value="1"/>
</dbReference>
<dbReference type="SMART" id="SM00181">
    <property type="entry name" value="EGF"/>
    <property type="match status" value="34"/>
</dbReference>
<dbReference type="PROSITE" id="PS50025">
    <property type="entry name" value="LAM_G_DOMAIN"/>
    <property type="match status" value="4"/>
</dbReference>
<evidence type="ECO:0000256" key="8">
    <source>
        <dbReference type="ARBA" id="ARBA00022837"/>
    </source>
</evidence>
<dbReference type="GO" id="GO:0048513">
    <property type="term" value="P:animal organ development"/>
    <property type="evidence" value="ECO:0007669"/>
    <property type="project" value="UniProtKB-ARBA"/>
</dbReference>
<dbReference type="Gene3D" id="2.60.120.200">
    <property type="match status" value="3"/>
</dbReference>
<feature type="domain" description="EGF-like" evidence="19">
    <location>
        <begin position="1020"/>
        <end position="1056"/>
    </location>
</feature>
<feature type="domain" description="EGF-like" evidence="19">
    <location>
        <begin position="865"/>
        <end position="903"/>
    </location>
</feature>
<keyword evidence="3" id="KW-1003">Cell membrane</keyword>
<dbReference type="GO" id="GO:0007163">
    <property type="term" value="P:establishment or maintenance of cell polarity"/>
    <property type="evidence" value="ECO:0007669"/>
    <property type="project" value="UniProtKB-ARBA"/>
</dbReference>
<feature type="disulfide bond" evidence="15">
    <location>
        <begin position="290"/>
        <end position="299"/>
    </location>
</feature>
<dbReference type="SUPFAM" id="SSF57184">
    <property type="entry name" value="Growth factor receptor domain"/>
    <property type="match status" value="3"/>
</dbReference>
<evidence type="ECO:0000259" key="19">
    <source>
        <dbReference type="PROSITE" id="PS50026"/>
    </source>
</evidence>
<dbReference type="FunFam" id="2.10.25.10:FF:000208">
    <property type="entry name" value="Crumbs 2, cell polarity complex component"/>
    <property type="match status" value="1"/>
</dbReference>
<evidence type="ECO:0000256" key="2">
    <source>
        <dbReference type="ARBA" id="ARBA00004316"/>
    </source>
</evidence>
<dbReference type="FunFam" id="2.60.120.200:FF:000143">
    <property type="entry name" value="Crumbs, isoform D"/>
    <property type="match status" value="1"/>
</dbReference>
<comment type="caution">
    <text evidence="20">The sequence shown here is derived from an EMBL/GenBank/DDBJ whole genome shotgun (WGS) entry which is preliminary data.</text>
</comment>
<feature type="domain" description="EGF-like" evidence="19">
    <location>
        <begin position="506"/>
        <end position="544"/>
    </location>
</feature>
<keyword evidence="13" id="KW-0966">Cell projection</keyword>
<feature type="disulfide bond" evidence="15">
    <location>
        <begin position="1994"/>
        <end position="2003"/>
    </location>
</feature>
<feature type="domain" description="EGF-like" evidence="19">
    <location>
        <begin position="2169"/>
        <end position="2207"/>
    </location>
</feature>
<dbReference type="InterPro" id="IPR000152">
    <property type="entry name" value="EGF-type_Asp/Asn_hydroxyl_site"/>
</dbReference>
<dbReference type="SMART" id="SM00282">
    <property type="entry name" value="LamG"/>
    <property type="match status" value="4"/>
</dbReference>
<feature type="domain" description="EGF-like" evidence="19">
    <location>
        <begin position="735"/>
        <end position="774"/>
    </location>
</feature>
<feature type="domain" description="EGF-like" evidence="19">
    <location>
        <begin position="583"/>
        <end position="619"/>
    </location>
</feature>
<dbReference type="FunFam" id="2.10.25.10:FF:000391">
    <property type="entry name" value="Weary, isoform C"/>
    <property type="match status" value="1"/>
</dbReference>
<feature type="domain" description="EGF-like" evidence="19">
    <location>
        <begin position="2045"/>
        <end position="2087"/>
    </location>
</feature>
<sequence>MRIRSTVGLVMVMVAKELKTASSQLAETIVEDPVHSPPTLTPLDAGGGGEEPPDLTSPGPAVHTSHTLQPHTTDPEGGSFRDTSGHEVLVGGRAREGHFPNGAYVILPNTLNLRGYTSISFRTCSHGTLLYQEGSDGDSLLLVVSESGSVDITLQRLGTPHFSTIPRRFNDNKWHRVYIKFEIGVLTLGVDQSTVMVANSSSLEEQFIDLNLWSQDPQIVIGGNYTGCILEGAGTEISSPDAEHYGVHWGSCPLPDGKDCTGYEEDNCFAVDCNRHGVCLTMSDSYLCQCYSRYTGEQCEIDQGPLCSLNLVTCDNGGVCQEDSQGNKTTCACPIGYTGVSCQTQIDESFCESPEAQGLCENNGTCRVTEYQDRYHCQCLPGYVGDQCEMDEDNCASSPCLHGGQCTDALDDYLCECDSTGYEGSYCGVNIDECSSNPCRNGATCYDLYGDYECACVPGFGGKHCDVEVLECSSDPCQNGGTCTDLQNAYYCSCVSGFEGDNCQHNIDDCYNITCPENSICTDLINDYICSCLPGWSGSPPGCFEVNECDSGPCQNGGSCYDLDNAYTCVCEAGYTGTNCEYNIDDCQVGICQNGGLCIDGIDDFTCRCLPGFFGDFCETNLDECAQNVCVNAVDCIDTEGDYECICMDGWTGKNCTEDIDECLSDPCLNGGSCQDQTNGYLCLCPPGYNGQSCESDINECETIPCLNGGTCTDLINNYTCDCTPDYMGDNCEVEYDACASSPCQNGASCIFTRGAEQDFYCECVDGFEGTLCSNNINDCFDVTCNDGKVCFDLIASYECRCPIGFTGVNCSENYDECQSDPCLNGGTCYDGLANYTCVCPRGFTGELKTLSYSLRIDLNNFGKDLDECVLSDPSPCVNGICQNTVGSYQCYCRPGFSGDHCNLEFDECLSRPCQNNGSCINEINGYTCVCEPGFTGTDCDIDIDECASDPCQNNATCTDGIATFNCECLPGFTDEVCSTNIDECESNPCMNEGQCEDGIASFTCNCSDTGFKGDQCEINIDDCESSPCQHGSTCADLIKDYQCHCFDGYDGKNCENDIEECASAPCQNEATCLERSNLTLYEPEFGYFDNFTYETAGGFICECVPGFTGNLCEINIDECESSPCVSGECIDGINSYRCDCWPGYEGVNCEIEIDECERYQPCIYGSCVDKVADYDCMCDEEYGGKNCSVYLTGCQDIICENGGRCESLLYNEIDHDYKCHCDYGFTGRTCHQSTTMSLNGSSYVIHNSDVTEGYSLSFRFRTTLPDGILAVGQGETYFNLALMKGQLNLQSSLLNKWDGIFAGSDLNDGQWQKMMIQINNTHAVLMANNISTLLPINPVEVVNSTAFGITVLGGATSNLKILLRDTPFFTGCLQDVQVTEQYVIPASVPGPMKVNVEEGCPREEQCAPNPCKNGGECVDLWTMYQCNCERPYLGNTCQLSFTPATFGNEDIEDSLVTVVIPEIDYSTYRSHADVSMLVRTREKAGLIFYLGTPIDGQPQVGLLDTYIIAELADRKLVLRVKLQGPEEQYTAADVNIDDGEPHLLHVVRIQNNLKVYMDHELVLDQELENGGELQARVLYLGGVPSSAPRVKRQLGVSNVSLGVHRPNFKGVLQDVRVSNGTETRLVQPFPLEDINPVDLPGQPLNITEIINVLNGTVSDDTCYPEPCQNNATCAITWNDYKCSCTFGFKGKNCSEREFCAIYSCPEGGSCLNLDDGYECVANLTTNGVNSTTRYTSSFSIQPETINNITIEYRSQVGGVLLSANNGDAELRIGIIESGVVINQVNGTQERTAYFNSNLTLNGDWHLLQLLIDESGIQVFLDSVPLLGTDISSIVDLKYLVLSGDNNNGEVSIGSAGGFSSLNLVNPGFLSSGNSLTAGEAQSVPSVYRGCLGSIRIQNILLPYFSQLDLINNTAANQFLRQDELFTELGCTVCYEHECQNDGYCANPADVYSCSCYEGFTGSRCEVNIDECIGNECQNGATCVDGINQYTCACLPGYEGTFCEEDIDECLNNPCQNGATCYNEIAKFVCECTEEFIGETCSELKAKNCTNLMCTNEAACTDIYNDIGMADDYSCSCRFGYDGKNCENSIDFCTRNTINCEHGSCDLTFQEPGGWECNCDPGWESEYCERDIDDCASNPCYNGAICVDKLLDYECQCPESWEGTHCEIDVDECIKDPYLCANGGQCINFDGGFDCKCDDLFCGQTCILDNPCINYNCSDHGICMSFCDQELNSENQTMPDCVCEEGWTGDFCEIEDSLDLNLAIIIGAVVGLMLVIAIVGLVVFLMMAKKKRATRGTYSPSRQEFYSPRVEMGNMMKPPPEERLI</sequence>
<dbReference type="InterPro" id="IPR000742">
    <property type="entry name" value="EGF"/>
</dbReference>
<evidence type="ECO:0000313" key="20">
    <source>
        <dbReference type="EMBL" id="CAL4154580.1"/>
    </source>
</evidence>
<keyword evidence="7" id="KW-0677">Repeat</keyword>
<feature type="disulfide bond" evidence="15">
    <location>
        <begin position="609"/>
        <end position="618"/>
    </location>
</feature>
<dbReference type="CDD" id="cd00054">
    <property type="entry name" value="EGF_CA"/>
    <property type="match status" value="22"/>
</dbReference>
<feature type="disulfide bond" evidence="15">
    <location>
        <begin position="1429"/>
        <end position="1438"/>
    </location>
</feature>
<feature type="disulfide bond" evidence="15">
    <location>
        <begin position="723"/>
        <end position="732"/>
    </location>
</feature>
<feature type="disulfide bond" evidence="15">
    <location>
        <begin position="2119"/>
        <end position="2128"/>
    </location>
</feature>
<evidence type="ECO:0000256" key="9">
    <source>
        <dbReference type="ARBA" id="ARBA00022989"/>
    </source>
</evidence>
<dbReference type="FunFam" id="2.10.25.10:FF:000434">
    <property type="entry name" value="Predicted protein"/>
    <property type="match status" value="1"/>
</dbReference>
<feature type="domain" description="EGF-like" evidence="19">
    <location>
        <begin position="1153"/>
        <end position="1189"/>
    </location>
</feature>
<organism evidence="20 21">
    <name type="scientific">Meganyctiphanes norvegica</name>
    <name type="common">Northern krill</name>
    <name type="synonym">Thysanopoda norvegica</name>
    <dbReference type="NCBI Taxonomy" id="48144"/>
    <lineage>
        <taxon>Eukaryota</taxon>
        <taxon>Metazoa</taxon>
        <taxon>Ecdysozoa</taxon>
        <taxon>Arthropoda</taxon>
        <taxon>Crustacea</taxon>
        <taxon>Multicrustacea</taxon>
        <taxon>Malacostraca</taxon>
        <taxon>Eumalacostraca</taxon>
        <taxon>Eucarida</taxon>
        <taxon>Euphausiacea</taxon>
        <taxon>Euphausiidae</taxon>
        <taxon>Meganyctiphanes</taxon>
    </lineage>
</organism>